<name>A0ABS3D7A8_9BACT</name>
<dbReference type="RefSeq" id="WP_207050398.1">
    <property type="nucleotide sequence ID" value="NZ_JAFIMU010000004.1"/>
</dbReference>
<feature type="region of interest" description="Disordered" evidence="1">
    <location>
        <begin position="188"/>
        <end position="211"/>
    </location>
</feature>
<proteinExistence type="predicted"/>
<dbReference type="EMBL" id="JAFIMU010000004">
    <property type="protein sequence ID" value="MBN8227554.1"/>
    <property type="molecule type" value="Genomic_DNA"/>
</dbReference>
<dbReference type="Proteomes" id="UP000664052">
    <property type="component" value="Unassembled WGS sequence"/>
</dbReference>
<evidence type="ECO:0000313" key="2">
    <source>
        <dbReference type="EMBL" id="MBN8227554.1"/>
    </source>
</evidence>
<feature type="compositionally biased region" description="Polar residues" evidence="1">
    <location>
        <begin position="202"/>
        <end position="211"/>
    </location>
</feature>
<evidence type="ECO:0000256" key="1">
    <source>
        <dbReference type="SAM" id="MobiDB-lite"/>
    </source>
</evidence>
<comment type="caution">
    <text evidence="2">The sequence shown here is derived from an EMBL/GenBank/DDBJ whole genome shotgun (WGS) entry which is preliminary data.</text>
</comment>
<gene>
    <name evidence="2" type="ORF">JYK02_08545</name>
</gene>
<sequence>MIIFGEDGKYYVAPQQAYAATPLPPSLWAAPEFVVGLGAVAADLQSFEMDEFHCLTKGIACIVLNLASLVNDREKAGKRRQINKRVKKDKALLEYVEQEPLLPGTGQKTLIGDKDLIIFSEKGDFYWLKYDDYRYRTLPDDLASAPKLMVGLGAVLADIPFLPTVGCSCFLLNLASLKLGSKKAAELSSNPKAAPQVGEGQGQTASPPERV</sequence>
<keyword evidence="3" id="KW-1185">Reference proteome</keyword>
<reference evidence="2 3" key="1">
    <citation type="submission" date="2021-02" db="EMBL/GenBank/DDBJ databases">
        <title>De Novo genome assembly of isolated myxobacteria.</title>
        <authorList>
            <person name="Stevens D.C."/>
        </authorList>
    </citation>
    <scope>NUCLEOTIDE SEQUENCE [LARGE SCALE GENOMIC DNA]</scope>
    <source>
        <strain evidence="2 3">ATCC 29039</strain>
    </source>
</reference>
<organism evidence="2 3">
    <name type="scientific">Corallococcus macrosporus</name>
    <dbReference type="NCBI Taxonomy" id="35"/>
    <lineage>
        <taxon>Bacteria</taxon>
        <taxon>Pseudomonadati</taxon>
        <taxon>Myxococcota</taxon>
        <taxon>Myxococcia</taxon>
        <taxon>Myxococcales</taxon>
        <taxon>Cystobacterineae</taxon>
        <taxon>Myxococcaceae</taxon>
        <taxon>Corallococcus</taxon>
    </lineage>
</organism>
<protein>
    <submittedName>
        <fullName evidence="2">Uncharacterized protein</fullName>
    </submittedName>
</protein>
<accession>A0ABS3D7A8</accession>
<evidence type="ECO:0000313" key="3">
    <source>
        <dbReference type="Proteomes" id="UP000664052"/>
    </source>
</evidence>